<gene>
    <name evidence="2" type="ORF">GFER_03165</name>
</gene>
<reference evidence="2 3" key="1">
    <citation type="submission" date="2014-12" db="EMBL/GenBank/DDBJ databases">
        <title>Genomes of Geoalkalibacter ferrihydriticus and Geoalkalibacter subterraneus, two haloalkaliphilic metal-reducing members of the Geobacteraceae.</title>
        <authorList>
            <person name="Badalamenti J.P."/>
            <person name="Torres C.I."/>
            <person name="Krajmalnik-Brown R."/>
            <person name="Bond D.R."/>
        </authorList>
    </citation>
    <scope>NUCLEOTIDE SEQUENCE [LARGE SCALE GENOMIC DNA]</scope>
    <source>
        <strain evidence="2 3">DSM 17813</strain>
    </source>
</reference>
<keyword evidence="3" id="KW-1185">Reference proteome</keyword>
<dbReference type="RefSeq" id="WP_040095978.1">
    <property type="nucleotide sequence ID" value="NZ_JWJD01000001.1"/>
</dbReference>
<accession>A0A0C2DW69</accession>
<dbReference type="Pfam" id="PF03886">
    <property type="entry name" value="ABC_trans_aux"/>
    <property type="match status" value="1"/>
</dbReference>
<feature type="domain" description="ABC-type transport auxiliary lipoprotein component" evidence="1">
    <location>
        <begin position="38"/>
        <end position="200"/>
    </location>
</feature>
<protein>
    <recommendedName>
        <fullName evidence="1">ABC-type transport auxiliary lipoprotein component domain-containing protein</fullName>
    </recommendedName>
</protein>
<dbReference type="SUPFAM" id="SSF159594">
    <property type="entry name" value="XCC0632-like"/>
    <property type="match status" value="1"/>
</dbReference>
<dbReference type="AlphaFoldDB" id="A0A0C2DW69"/>
<organism evidence="2 3">
    <name type="scientific">Geoalkalibacter ferrihydriticus DSM 17813</name>
    <dbReference type="NCBI Taxonomy" id="1121915"/>
    <lineage>
        <taxon>Bacteria</taxon>
        <taxon>Pseudomonadati</taxon>
        <taxon>Thermodesulfobacteriota</taxon>
        <taxon>Desulfuromonadia</taxon>
        <taxon>Desulfuromonadales</taxon>
        <taxon>Geoalkalibacteraceae</taxon>
        <taxon>Geoalkalibacter</taxon>
    </lineage>
</organism>
<sequence length="212" mass="23173">MNPALRKLCPTVFFFLSALLLGGCLMLGEGQSEATRYYTLSPIQADPLAQFSEKRPSFLPGIGPVRIAAYLDRPQLMKRRSAHEFEVIDAALWAEPLQENLARALAANLAGHTGNPQVLLFPWRAMQRPSHQITIEVRRFDVGPDARAYLQADWAIQTQNGGPSEMSRQSEFSAQLRETDAAGSVAALSETLGALSREIALALADLAAQDPD</sequence>
<proteinExistence type="predicted"/>
<dbReference type="EMBL" id="JWJD01000001">
    <property type="protein sequence ID" value="KIH77679.1"/>
    <property type="molecule type" value="Genomic_DNA"/>
</dbReference>
<dbReference type="PROSITE" id="PS51257">
    <property type="entry name" value="PROKAR_LIPOPROTEIN"/>
    <property type="match status" value="1"/>
</dbReference>
<name>A0A0C2DW69_9BACT</name>
<comment type="caution">
    <text evidence="2">The sequence shown here is derived from an EMBL/GenBank/DDBJ whole genome shotgun (WGS) entry which is preliminary data.</text>
</comment>
<evidence type="ECO:0000313" key="3">
    <source>
        <dbReference type="Proteomes" id="UP000035068"/>
    </source>
</evidence>
<dbReference type="Proteomes" id="UP000035068">
    <property type="component" value="Unassembled WGS sequence"/>
</dbReference>
<evidence type="ECO:0000259" key="1">
    <source>
        <dbReference type="Pfam" id="PF03886"/>
    </source>
</evidence>
<dbReference type="Gene3D" id="3.40.50.10610">
    <property type="entry name" value="ABC-type transport auxiliary lipoprotein component"/>
    <property type="match status" value="1"/>
</dbReference>
<evidence type="ECO:0000313" key="2">
    <source>
        <dbReference type="EMBL" id="KIH77679.1"/>
    </source>
</evidence>
<dbReference type="InterPro" id="IPR005586">
    <property type="entry name" value="ABC_trans_aux"/>
</dbReference>